<evidence type="ECO:0000313" key="2">
    <source>
        <dbReference type="Proteomes" id="UP000466681"/>
    </source>
</evidence>
<gene>
    <name evidence="1" type="ORF">MMOR_34400</name>
</gene>
<protein>
    <submittedName>
        <fullName evidence="1">Uncharacterized protein</fullName>
    </submittedName>
</protein>
<keyword evidence="2" id="KW-1185">Reference proteome</keyword>
<dbReference type="EMBL" id="AP022560">
    <property type="protein sequence ID" value="BBX02504.1"/>
    <property type="molecule type" value="Genomic_DNA"/>
</dbReference>
<proteinExistence type="predicted"/>
<dbReference type="AlphaFoldDB" id="A0AAD1HCI2"/>
<name>A0AAD1HCI2_9MYCO</name>
<organism evidence="1 2">
    <name type="scientific">Mycolicibacterium moriokaense</name>
    <dbReference type="NCBI Taxonomy" id="39691"/>
    <lineage>
        <taxon>Bacteria</taxon>
        <taxon>Bacillati</taxon>
        <taxon>Actinomycetota</taxon>
        <taxon>Actinomycetes</taxon>
        <taxon>Mycobacteriales</taxon>
        <taxon>Mycobacteriaceae</taxon>
        <taxon>Mycolicibacterium</taxon>
    </lineage>
</organism>
<dbReference type="KEGG" id="mmor:MMOR_34400"/>
<dbReference type="Proteomes" id="UP000466681">
    <property type="component" value="Chromosome"/>
</dbReference>
<accession>A0AAD1HCI2</accession>
<sequence>MPNFARNVISGAPCRPGKYFNYGLDANGGTFVCNKIGVWTAAGPLIGVYNVALPCKIEGTSAQGSDGVAFQCADMGGGQLKWAHRVDTLE</sequence>
<dbReference type="RefSeq" id="WP_234810341.1">
    <property type="nucleotide sequence ID" value="NZ_AP022560.1"/>
</dbReference>
<reference evidence="1 2" key="1">
    <citation type="journal article" date="2019" name="Emerg. Microbes Infect.">
        <title>Comprehensive subspecies identification of 175 nontuberculous mycobacteria species based on 7547 genomic profiles.</title>
        <authorList>
            <person name="Matsumoto Y."/>
            <person name="Kinjo T."/>
            <person name="Motooka D."/>
            <person name="Nabeya D."/>
            <person name="Jung N."/>
            <person name="Uechi K."/>
            <person name="Horii T."/>
            <person name="Iida T."/>
            <person name="Fujita J."/>
            <person name="Nakamura S."/>
        </authorList>
    </citation>
    <scope>NUCLEOTIDE SEQUENCE [LARGE SCALE GENOMIC DNA]</scope>
    <source>
        <strain evidence="1 2">JCM 6375</strain>
    </source>
</reference>
<evidence type="ECO:0000313" key="1">
    <source>
        <dbReference type="EMBL" id="BBX02504.1"/>
    </source>
</evidence>